<evidence type="ECO:0000313" key="4">
    <source>
        <dbReference type="Proteomes" id="UP000765509"/>
    </source>
</evidence>
<feature type="chain" id="PRO_5040401171" description="Extracellular membrane protein CFEM domain-containing protein" evidence="2">
    <location>
        <begin position="25"/>
        <end position="341"/>
    </location>
</feature>
<evidence type="ECO:0000256" key="1">
    <source>
        <dbReference type="SAM" id="MobiDB-lite"/>
    </source>
</evidence>
<proteinExistence type="predicted"/>
<dbReference type="Proteomes" id="UP000765509">
    <property type="component" value="Unassembled WGS sequence"/>
</dbReference>
<name>A0A9Q3PH50_9BASI</name>
<keyword evidence="4" id="KW-1185">Reference proteome</keyword>
<evidence type="ECO:0008006" key="5">
    <source>
        <dbReference type="Google" id="ProtNLM"/>
    </source>
</evidence>
<feature type="region of interest" description="Disordered" evidence="1">
    <location>
        <begin position="152"/>
        <end position="190"/>
    </location>
</feature>
<accession>A0A9Q3PH50</accession>
<gene>
    <name evidence="3" type="ORF">O181_100047</name>
</gene>
<evidence type="ECO:0000313" key="3">
    <source>
        <dbReference type="EMBL" id="MBW0560332.1"/>
    </source>
</evidence>
<reference evidence="3" key="1">
    <citation type="submission" date="2021-03" db="EMBL/GenBank/DDBJ databases">
        <title>Draft genome sequence of rust myrtle Austropuccinia psidii MF-1, a brazilian biotype.</title>
        <authorList>
            <person name="Quecine M.C."/>
            <person name="Pachon D.M.R."/>
            <person name="Bonatelli M.L."/>
            <person name="Correr F.H."/>
            <person name="Franceschini L.M."/>
            <person name="Leite T.F."/>
            <person name="Margarido G.R.A."/>
            <person name="Almeida C.A."/>
            <person name="Ferrarezi J.A."/>
            <person name="Labate C.A."/>
        </authorList>
    </citation>
    <scope>NUCLEOTIDE SEQUENCE</scope>
    <source>
        <strain evidence="3">MF-1</strain>
    </source>
</reference>
<dbReference type="EMBL" id="AVOT02069412">
    <property type="protein sequence ID" value="MBW0560332.1"/>
    <property type="molecule type" value="Genomic_DNA"/>
</dbReference>
<keyword evidence="2" id="KW-0732">Signal</keyword>
<feature type="signal peptide" evidence="2">
    <location>
        <begin position="1"/>
        <end position="24"/>
    </location>
</feature>
<dbReference type="AlphaFoldDB" id="A0A9Q3PH50"/>
<feature type="compositionally biased region" description="Polar residues" evidence="1">
    <location>
        <begin position="152"/>
        <end position="173"/>
    </location>
</feature>
<organism evidence="3 4">
    <name type="scientific">Austropuccinia psidii MF-1</name>
    <dbReference type="NCBI Taxonomy" id="1389203"/>
    <lineage>
        <taxon>Eukaryota</taxon>
        <taxon>Fungi</taxon>
        <taxon>Dikarya</taxon>
        <taxon>Basidiomycota</taxon>
        <taxon>Pucciniomycotina</taxon>
        <taxon>Pucciniomycetes</taxon>
        <taxon>Pucciniales</taxon>
        <taxon>Sphaerophragmiaceae</taxon>
        <taxon>Austropuccinia</taxon>
    </lineage>
</organism>
<dbReference type="OrthoDB" id="2505917at2759"/>
<comment type="caution">
    <text evidence="3">The sequence shown here is derived from an EMBL/GenBank/DDBJ whole genome shotgun (WGS) entry which is preliminary data.</text>
</comment>
<evidence type="ECO:0000256" key="2">
    <source>
        <dbReference type="SAM" id="SignalP"/>
    </source>
</evidence>
<protein>
    <recommendedName>
        <fullName evidence="5">Extracellular membrane protein CFEM domain-containing protein</fullName>
    </recommendedName>
</protein>
<sequence>MLTLYPCSYILIIIISTLLDSNLAKFCCSADSTCSGCWMCPGSPLLSCVNEAKASLPSCHQINDLQEKAKCFCKGYAANAKCWSAGRCCTEYAPTLNAATNLCNLATRPSNLISKDELDRAIHDAENVCHTIWHNDSGWNVPKLSVYTKAYSGTSDQNHSSQSKEQNQQTWSQKPPKISPTHPDTPYNHPKLAHFQKQIDLPTTIKPKKTSNLDKSNHHFSSFQNNHHIKFSSKNDKNFHQNHTPHQERLHHQAKIHKCKSKDKNGKCCNNDFQKYHHAANDKHHHSHQKRHHNSLNQLQAYHSIGASLLKRGAPTCGTDFHGVAYPKDISSVMKQAFSMV</sequence>